<organism evidence="2">
    <name type="scientific">marine sediment metagenome</name>
    <dbReference type="NCBI Taxonomy" id="412755"/>
    <lineage>
        <taxon>unclassified sequences</taxon>
        <taxon>metagenomes</taxon>
        <taxon>ecological metagenomes</taxon>
    </lineage>
</organism>
<dbReference type="AlphaFoldDB" id="A0A0F8XMR7"/>
<protein>
    <submittedName>
        <fullName evidence="2">Uncharacterized protein</fullName>
    </submittedName>
</protein>
<dbReference type="EMBL" id="LAZR01061991">
    <property type="protein sequence ID" value="KKK62440.1"/>
    <property type="molecule type" value="Genomic_DNA"/>
</dbReference>
<comment type="caution">
    <text evidence="2">The sequence shown here is derived from an EMBL/GenBank/DDBJ whole genome shotgun (WGS) entry which is preliminary data.</text>
</comment>
<name>A0A0F8XMR7_9ZZZZ</name>
<evidence type="ECO:0000256" key="1">
    <source>
        <dbReference type="SAM" id="MobiDB-lite"/>
    </source>
</evidence>
<evidence type="ECO:0000313" key="2">
    <source>
        <dbReference type="EMBL" id="KKK62440.1"/>
    </source>
</evidence>
<gene>
    <name evidence="2" type="ORF">LCGC14_3004300</name>
</gene>
<reference evidence="2" key="1">
    <citation type="journal article" date="2015" name="Nature">
        <title>Complex archaea that bridge the gap between prokaryotes and eukaryotes.</title>
        <authorList>
            <person name="Spang A."/>
            <person name="Saw J.H."/>
            <person name="Jorgensen S.L."/>
            <person name="Zaremba-Niedzwiedzka K."/>
            <person name="Martijn J."/>
            <person name="Lind A.E."/>
            <person name="van Eijk R."/>
            <person name="Schleper C."/>
            <person name="Guy L."/>
            <person name="Ettema T.J."/>
        </authorList>
    </citation>
    <scope>NUCLEOTIDE SEQUENCE</scope>
</reference>
<feature type="region of interest" description="Disordered" evidence="1">
    <location>
        <begin position="1"/>
        <end position="23"/>
    </location>
</feature>
<accession>A0A0F8XMR7</accession>
<proteinExistence type="predicted"/>
<sequence>MSGPKQEVNQVSTTPEALGPAVGTAVETQQQLLPQQANLLQQLGGLILGGQAPGQQAFGQAQDFISQAAGLAGGAQGLQGDPQSILQQFGGFSGGGIGGGGLTRSGSGDILGLAQQFLQQGAQATQPAFDLASQQAFGQLRQFAPNISSTAFQEQGIDLGSRLGNFVQIERGHLEHFAGALAIAGRDHGRVDVEEPFLLEKLVDRVADTVPHSGNGPESVGARPQVGDGTKKLERMSLLLQRIALDVGQAVDDYLLGLDLGRLPLAGRLFDQSDHADATAGRELFDFRLVVFQFGVGDDLDIVEAGAVVELDEAEAGLAVAARTNPTL</sequence>